<evidence type="ECO:0000313" key="2">
    <source>
        <dbReference type="EMBL" id="GAA2083835.1"/>
    </source>
</evidence>
<keyword evidence="1" id="KW-0472">Membrane</keyword>
<name>A0ABP5HPM0_9ACTN</name>
<reference evidence="3" key="1">
    <citation type="journal article" date="2019" name="Int. J. Syst. Evol. Microbiol.">
        <title>The Global Catalogue of Microorganisms (GCM) 10K type strain sequencing project: providing services to taxonomists for standard genome sequencing and annotation.</title>
        <authorList>
            <consortium name="The Broad Institute Genomics Platform"/>
            <consortium name="The Broad Institute Genome Sequencing Center for Infectious Disease"/>
            <person name="Wu L."/>
            <person name="Ma J."/>
        </authorList>
    </citation>
    <scope>NUCLEOTIDE SEQUENCE [LARGE SCALE GENOMIC DNA]</scope>
    <source>
        <strain evidence="3">JCM 15749</strain>
    </source>
</reference>
<keyword evidence="3" id="KW-1185">Reference proteome</keyword>
<feature type="transmembrane region" description="Helical" evidence="1">
    <location>
        <begin position="75"/>
        <end position="94"/>
    </location>
</feature>
<feature type="transmembrane region" description="Helical" evidence="1">
    <location>
        <begin position="19"/>
        <end position="36"/>
    </location>
</feature>
<protein>
    <submittedName>
        <fullName evidence="2">Uncharacterized protein</fullName>
    </submittedName>
</protein>
<organism evidence="2 3">
    <name type="scientific">Aeromicrobium halocynthiae</name>
    <dbReference type="NCBI Taxonomy" id="560557"/>
    <lineage>
        <taxon>Bacteria</taxon>
        <taxon>Bacillati</taxon>
        <taxon>Actinomycetota</taxon>
        <taxon>Actinomycetes</taxon>
        <taxon>Propionibacteriales</taxon>
        <taxon>Nocardioidaceae</taxon>
        <taxon>Aeromicrobium</taxon>
    </lineage>
</organism>
<comment type="caution">
    <text evidence="2">The sequence shown here is derived from an EMBL/GenBank/DDBJ whole genome shotgun (WGS) entry which is preliminary data.</text>
</comment>
<keyword evidence="1" id="KW-0812">Transmembrane</keyword>
<feature type="transmembrane region" description="Helical" evidence="1">
    <location>
        <begin position="42"/>
        <end position="63"/>
    </location>
</feature>
<dbReference type="Proteomes" id="UP001501480">
    <property type="component" value="Unassembled WGS sequence"/>
</dbReference>
<evidence type="ECO:0000313" key="3">
    <source>
        <dbReference type="Proteomes" id="UP001501480"/>
    </source>
</evidence>
<keyword evidence="1" id="KW-1133">Transmembrane helix</keyword>
<accession>A0ABP5HPM0</accession>
<gene>
    <name evidence="2" type="ORF">GCM10009821_26320</name>
</gene>
<proteinExistence type="predicted"/>
<evidence type="ECO:0000256" key="1">
    <source>
        <dbReference type="SAM" id="Phobius"/>
    </source>
</evidence>
<dbReference type="EMBL" id="BAAAPY010000011">
    <property type="protein sequence ID" value="GAA2083835.1"/>
    <property type="molecule type" value="Genomic_DNA"/>
</dbReference>
<sequence>MAGLTLAAGYRRQVSASKVVQAGGAAVLGVYLLATAGGDRGALGSSARILLALGCAALAGLLLLRDDMRCATKAFALAGAILGIAGVVLGWIAAFG</sequence>